<dbReference type="GO" id="GO:0005886">
    <property type="term" value="C:plasma membrane"/>
    <property type="evidence" value="ECO:0007669"/>
    <property type="project" value="UniProtKB-SubCell"/>
</dbReference>
<evidence type="ECO:0000256" key="6">
    <source>
        <dbReference type="ARBA" id="ARBA00038076"/>
    </source>
</evidence>
<evidence type="ECO:0000259" key="8">
    <source>
        <dbReference type="Pfam" id="PF02687"/>
    </source>
</evidence>
<feature type="transmembrane region" description="Helical" evidence="7">
    <location>
        <begin position="260"/>
        <end position="289"/>
    </location>
</feature>
<proteinExistence type="inferred from homology"/>
<name>A0A399JB10_9MICC</name>
<feature type="transmembrane region" description="Helical" evidence="7">
    <location>
        <begin position="310"/>
        <end position="336"/>
    </location>
</feature>
<dbReference type="GO" id="GO:0022857">
    <property type="term" value="F:transmembrane transporter activity"/>
    <property type="evidence" value="ECO:0007669"/>
    <property type="project" value="TreeGrafter"/>
</dbReference>
<evidence type="ECO:0000256" key="1">
    <source>
        <dbReference type="ARBA" id="ARBA00004651"/>
    </source>
</evidence>
<protein>
    <submittedName>
        <fullName evidence="9">ABC transporter permease</fullName>
    </submittedName>
</protein>
<gene>
    <name evidence="9" type="ORF">DWB68_06185</name>
</gene>
<dbReference type="RefSeq" id="WP_119424273.1">
    <property type="nucleotide sequence ID" value="NZ_QQXK01000009.1"/>
</dbReference>
<dbReference type="InterPro" id="IPR050250">
    <property type="entry name" value="Macrolide_Exporter_MacB"/>
</dbReference>
<comment type="caution">
    <text evidence="9">The sequence shown here is derived from an EMBL/GenBank/DDBJ whole genome shotgun (WGS) entry which is preliminary data.</text>
</comment>
<dbReference type="EMBL" id="QQXK01000009">
    <property type="protein sequence ID" value="RII42728.1"/>
    <property type="molecule type" value="Genomic_DNA"/>
</dbReference>
<feature type="domain" description="ABC3 transporter permease C-terminal" evidence="8">
    <location>
        <begin position="740"/>
        <end position="857"/>
    </location>
</feature>
<feature type="transmembrane region" description="Helical" evidence="7">
    <location>
        <begin position="16"/>
        <end position="37"/>
    </location>
</feature>
<feature type="transmembrane region" description="Helical" evidence="7">
    <location>
        <begin position="827"/>
        <end position="847"/>
    </location>
</feature>
<feature type="transmembrane region" description="Helical" evidence="7">
    <location>
        <begin position="782"/>
        <end position="807"/>
    </location>
</feature>
<keyword evidence="5 7" id="KW-0472">Membrane</keyword>
<evidence type="ECO:0000256" key="7">
    <source>
        <dbReference type="SAM" id="Phobius"/>
    </source>
</evidence>
<dbReference type="AlphaFoldDB" id="A0A399JB10"/>
<keyword evidence="3 7" id="KW-0812">Transmembrane</keyword>
<feature type="transmembrane region" description="Helical" evidence="7">
    <location>
        <begin position="356"/>
        <end position="376"/>
    </location>
</feature>
<feature type="transmembrane region" description="Helical" evidence="7">
    <location>
        <begin position="733"/>
        <end position="761"/>
    </location>
</feature>
<feature type="transmembrane region" description="Helical" evidence="7">
    <location>
        <begin position="408"/>
        <end position="427"/>
    </location>
</feature>
<evidence type="ECO:0000313" key="10">
    <source>
        <dbReference type="Proteomes" id="UP000265419"/>
    </source>
</evidence>
<feature type="transmembrane region" description="Helical" evidence="7">
    <location>
        <begin position="495"/>
        <end position="514"/>
    </location>
</feature>
<organism evidence="9 10">
    <name type="scientific">Galactobacter valiniphilus</name>
    <dbReference type="NCBI Taxonomy" id="2676122"/>
    <lineage>
        <taxon>Bacteria</taxon>
        <taxon>Bacillati</taxon>
        <taxon>Actinomycetota</taxon>
        <taxon>Actinomycetes</taxon>
        <taxon>Micrococcales</taxon>
        <taxon>Micrococcaceae</taxon>
        <taxon>Galactobacter</taxon>
    </lineage>
</organism>
<reference evidence="9 10" key="1">
    <citation type="submission" date="2018-07" db="EMBL/GenBank/DDBJ databases">
        <title>Arthrobacter sp. nov., isolated from raw cow's milk with high bacterial count.</title>
        <authorList>
            <person name="Hahne J."/>
            <person name="Isele D."/>
            <person name="Lipski A."/>
        </authorList>
    </citation>
    <scope>NUCLEOTIDE SEQUENCE [LARGE SCALE GENOMIC DNA]</scope>
    <source>
        <strain evidence="9 10">JZ R-35</strain>
    </source>
</reference>
<dbReference type="InterPro" id="IPR003838">
    <property type="entry name" value="ABC3_permease_C"/>
</dbReference>
<keyword evidence="4 7" id="KW-1133">Transmembrane helix</keyword>
<comment type="similarity">
    <text evidence="6">Belongs to the ABC-4 integral membrane protein family.</text>
</comment>
<evidence type="ECO:0000256" key="4">
    <source>
        <dbReference type="ARBA" id="ARBA00022989"/>
    </source>
</evidence>
<dbReference type="Pfam" id="PF02687">
    <property type="entry name" value="FtsX"/>
    <property type="match status" value="2"/>
</dbReference>
<keyword evidence="2" id="KW-1003">Cell membrane</keyword>
<dbReference type="PANTHER" id="PTHR30572:SF4">
    <property type="entry name" value="ABC TRANSPORTER PERMEASE YTRF"/>
    <property type="match status" value="1"/>
</dbReference>
<evidence type="ECO:0000256" key="2">
    <source>
        <dbReference type="ARBA" id="ARBA00022475"/>
    </source>
</evidence>
<accession>A0A399JB10</accession>
<dbReference type="PANTHER" id="PTHR30572">
    <property type="entry name" value="MEMBRANE COMPONENT OF TRANSPORTER-RELATED"/>
    <property type="match status" value="1"/>
</dbReference>
<evidence type="ECO:0000256" key="3">
    <source>
        <dbReference type="ARBA" id="ARBA00022692"/>
    </source>
</evidence>
<feature type="transmembrane region" description="Helical" evidence="7">
    <location>
        <begin position="439"/>
        <end position="466"/>
    </location>
</feature>
<sequence length="864" mass="87663">MNSLVKANVVAYRRRYAAVIAAITIGVAFLAATLYVGSSVRATLGASVGQAYQKADLVVTPDFWKAEEPPKLTPAQAVEHVKSASGVRATLAYENTMLGAELAGGQESVHVTVTDGDTALLGTGLTEGKAPGVGEATLNSSAAAKAGLTVGSTLTVQVMPEGGKPVTKELTISGLRQDPQDPSSAGYSNLQLSKQGAEALGLTFTPATILVGVEPGTDTAGLVDQLGAFFTEEGLPWAQVGTAEQRVTEQISQLSGGVDALTWVLGAFAGIALVVTVLVVANTFSVILAQRTRELALLRTLGARRGQIRGMVLGEAVIVGIVGGVLGVLIGTGVVAGGAAVVRSAFKLPYVTFGFTWAPVIVGLLVGLLVTVAASLRPALAATKVSPLAALRPSDTVTVRSKAGTTRVVIGLLLLLVGAAALIYGILPNDGGSDAFQTSFGMAFLGGLVSFIGVLVLGTLLIPWAVRQLARPFGAKVSGRLAGLNALRHPQRTSAIGTALLLGVTLVALMLVGATSARSTLNSELAKQYPVDLVISSSAENPLPASLQDAVAAVNGVESTAYLTPAGATPGCPGYGSEQEQANSTCAFAVAGDEAALQAVGTDGAKAPRLGMVAVGEYALQSPDGAVPTEVTLSDGAGRTVTVPIDTEAAAPATRIVMTEETRTKLGLPTTTKTQDEADGYMGPGPQLWLKADDTVATGTLMSEVAKAAGVDQGNLDGALPIRTIASQIIDTLLMVVSALLAVAVIIALIGVSNTLSLSVIERTRENSLLRALGLTKKQLRGMLALEAALIAGAAAVLGVLLGSLYGLAGAKAATSALGGFTPGIPWLWLAVVLVVSVGAAVLASVWPARRAARMSPVEGLAVE</sequence>
<evidence type="ECO:0000313" key="9">
    <source>
        <dbReference type="EMBL" id="RII42728.1"/>
    </source>
</evidence>
<dbReference type="Proteomes" id="UP000265419">
    <property type="component" value="Unassembled WGS sequence"/>
</dbReference>
<keyword evidence="10" id="KW-1185">Reference proteome</keyword>
<evidence type="ECO:0000256" key="5">
    <source>
        <dbReference type="ARBA" id="ARBA00023136"/>
    </source>
</evidence>
<feature type="domain" description="ABC3 transporter permease C-terminal" evidence="8">
    <location>
        <begin position="267"/>
        <end position="387"/>
    </location>
</feature>
<comment type="subcellular location">
    <subcellularLocation>
        <location evidence="1">Cell membrane</location>
        <topology evidence="1">Multi-pass membrane protein</topology>
    </subcellularLocation>
</comment>